<accession>A0A4Q9VUY9</accession>
<dbReference type="Proteomes" id="UP000292781">
    <property type="component" value="Unassembled WGS sequence"/>
</dbReference>
<evidence type="ECO:0000256" key="1">
    <source>
        <dbReference type="ARBA" id="ARBA00010832"/>
    </source>
</evidence>
<proteinExistence type="inferred from homology"/>
<gene>
    <name evidence="3" type="ORF">EYW49_04995</name>
</gene>
<evidence type="ECO:0000313" key="4">
    <source>
        <dbReference type="Proteomes" id="UP000292781"/>
    </source>
</evidence>
<dbReference type="EMBL" id="SJFN01000005">
    <property type="protein sequence ID" value="TBW40028.1"/>
    <property type="molecule type" value="Genomic_DNA"/>
</dbReference>
<dbReference type="InterPro" id="IPR006894">
    <property type="entry name" value="HupH_Hydgase_express_prot_C"/>
</dbReference>
<dbReference type="InterPro" id="IPR038527">
    <property type="entry name" value="HupH_C_sf"/>
</dbReference>
<dbReference type="Pfam" id="PF04809">
    <property type="entry name" value="HupH_C"/>
    <property type="match status" value="2"/>
</dbReference>
<dbReference type="AlphaFoldDB" id="A0A4Q9VUY9"/>
<name>A0A4Q9VUY9_9HYPH</name>
<evidence type="ECO:0000259" key="2">
    <source>
        <dbReference type="Pfam" id="PF04809"/>
    </source>
</evidence>
<dbReference type="RefSeq" id="WP_131306834.1">
    <property type="nucleotide sequence ID" value="NZ_SJFN01000005.1"/>
</dbReference>
<dbReference type="Gene3D" id="3.30.1370.140">
    <property type="entry name" value="HupH hydrogenase expression protein, C-terminal domain"/>
    <property type="match status" value="2"/>
</dbReference>
<sequence>MKAGFWVAPEGEEGPVAMLPIGAEAPAIGGSGLTGAGTISYLATASAEEAIARCPKVAALLPVLADALDAQEAAAPGRLFDLAELDDEERELMGQVLGTGEVSATVALPDGVVAQIRESVMAGLWRVRFEDRDGRPLADYVEVAAIPAAVERAATMTRTLDTIPPPPEGAMNVLPILTEIRDRAARHRPGDANHTLTFTLLPMSEADMAHLQTTLGPGPVQILSRGYGTCRIVATGVRDVWSVQYFNAMDTIVLDTLEIGGVPTTAKAAVEDFRDSAERLREIEEAYFR</sequence>
<keyword evidence="4" id="KW-1185">Reference proteome</keyword>
<protein>
    <submittedName>
        <fullName evidence="3">Hydrogenase expression/formation protein</fullName>
    </submittedName>
</protein>
<feature type="domain" description="HupH hydrogenase expression protein C-terminal" evidence="2">
    <location>
        <begin position="171"/>
        <end position="286"/>
    </location>
</feature>
<comment type="similarity">
    <text evidence="1">Belongs to the HupH/HyaF family.</text>
</comment>
<organism evidence="3 4">
    <name type="scientific">Siculibacillus lacustris</name>
    <dbReference type="NCBI Taxonomy" id="1549641"/>
    <lineage>
        <taxon>Bacteria</taxon>
        <taxon>Pseudomonadati</taxon>
        <taxon>Pseudomonadota</taxon>
        <taxon>Alphaproteobacteria</taxon>
        <taxon>Hyphomicrobiales</taxon>
        <taxon>Ancalomicrobiaceae</taxon>
        <taxon>Siculibacillus</taxon>
    </lineage>
</organism>
<feature type="domain" description="HupH hydrogenase expression protein C-terminal" evidence="2">
    <location>
        <begin position="64"/>
        <end position="153"/>
    </location>
</feature>
<reference evidence="3 4" key="1">
    <citation type="submission" date="2019-02" db="EMBL/GenBank/DDBJ databases">
        <title>Siculibacillus lacustris gen. nov., sp. nov., a new rosette-forming bacterium isolated from a freshwater crater lake (Lake St. Ana, Romania).</title>
        <authorList>
            <person name="Felfoldi T."/>
            <person name="Marton Z."/>
            <person name="Szabo A."/>
            <person name="Mentes A."/>
            <person name="Boka K."/>
            <person name="Marialigeti K."/>
            <person name="Mathe I."/>
            <person name="Koncz M."/>
            <person name="Schumann P."/>
            <person name="Toth E."/>
        </authorList>
    </citation>
    <scope>NUCLEOTIDE SEQUENCE [LARGE SCALE GENOMIC DNA]</scope>
    <source>
        <strain evidence="3 4">SA-279</strain>
    </source>
</reference>
<dbReference type="OrthoDB" id="6560677at2"/>
<comment type="caution">
    <text evidence="3">The sequence shown here is derived from an EMBL/GenBank/DDBJ whole genome shotgun (WGS) entry which is preliminary data.</text>
</comment>
<evidence type="ECO:0000313" key="3">
    <source>
        <dbReference type="EMBL" id="TBW40028.1"/>
    </source>
</evidence>